<protein>
    <recommendedName>
        <fullName evidence="4">Secreted protein</fullName>
    </recommendedName>
</protein>
<keyword evidence="1" id="KW-0732">Signal</keyword>
<dbReference type="KEGG" id="mss:MSU_0806"/>
<reference evidence="2 3" key="1">
    <citation type="journal article" date="2011" name="J. Bacteriol.">
        <title>Complete genome sequences of two hemotropic Mycoplasmas, Mycoplasma haemofelis strain Ohio2 and Mycoplasma suis strain Illinois.</title>
        <authorList>
            <person name="Messick J.B."/>
            <person name="Santos A.P."/>
            <person name="Guimaraes A.M."/>
        </authorList>
    </citation>
    <scope>NUCLEOTIDE SEQUENCE [LARGE SCALE GENOMIC DNA]</scope>
    <source>
        <strain evidence="2 3">Illinois</strain>
    </source>
</reference>
<dbReference type="EMBL" id="CP002525">
    <property type="protein sequence ID" value="ADX98327.1"/>
    <property type="molecule type" value="Genomic_DNA"/>
</dbReference>
<dbReference type="Proteomes" id="UP000007484">
    <property type="component" value="Chromosome"/>
</dbReference>
<proteinExistence type="predicted"/>
<name>F0QS57_MYCSL</name>
<evidence type="ECO:0000313" key="3">
    <source>
        <dbReference type="Proteomes" id="UP000007484"/>
    </source>
</evidence>
<sequence length="81" mass="8701">MTYPLAFASFCFFSTIIPAVLSHTPLSSASKTQQIKFPYSEGRYFLKPDSSLLKSPPADSLSLSEGAVRALVTITSSNPGK</sequence>
<evidence type="ECO:0008006" key="4">
    <source>
        <dbReference type="Google" id="ProtNLM"/>
    </source>
</evidence>
<organism evidence="2 3">
    <name type="scientific">Mycoplasma suis (strain Illinois)</name>
    <dbReference type="NCBI Taxonomy" id="768700"/>
    <lineage>
        <taxon>Bacteria</taxon>
        <taxon>Bacillati</taxon>
        <taxon>Mycoplasmatota</taxon>
        <taxon>Mollicutes</taxon>
        <taxon>Mycoplasmataceae</taxon>
        <taxon>Mycoplasma</taxon>
    </lineage>
</organism>
<feature type="signal peptide" evidence="1">
    <location>
        <begin position="1"/>
        <end position="19"/>
    </location>
</feature>
<accession>F0QS57</accession>
<feature type="chain" id="PRO_5003257309" description="Secreted protein" evidence="1">
    <location>
        <begin position="20"/>
        <end position="81"/>
    </location>
</feature>
<evidence type="ECO:0000256" key="1">
    <source>
        <dbReference type="SAM" id="SignalP"/>
    </source>
</evidence>
<dbReference type="HOGENOM" id="CLU_2570181_0_0_14"/>
<dbReference type="AlphaFoldDB" id="F0QS57"/>
<keyword evidence="3" id="KW-1185">Reference proteome</keyword>
<gene>
    <name evidence="2" type="ordered locus">MSU_0806</name>
</gene>
<dbReference type="STRING" id="768700.MSU_0806"/>
<evidence type="ECO:0000313" key="2">
    <source>
        <dbReference type="EMBL" id="ADX98327.1"/>
    </source>
</evidence>